<proteinExistence type="predicted"/>
<evidence type="ECO:0000313" key="1">
    <source>
        <dbReference type="EMBL" id="QBP18349.1"/>
    </source>
</evidence>
<accession>A0A4V1ALP8</accession>
<gene>
    <name evidence="1" type="ORF">ELX58_04185</name>
</gene>
<dbReference type="Proteomes" id="UP000294321">
    <property type="component" value="Chromosome"/>
</dbReference>
<dbReference type="AlphaFoldDB" id="A0A4V1ALP8"/>
<keyword evidence="2" id="KW-1185">Reference proteome</keyword>
<dbReference type="KEGG" id="lji:ELX58_04185"/>
<dbReference type="RefSeq" id="WP_133441908.1">
    <property type="nucleotide sequence ID" value="NZ_CP034726.1"/>
</dbReference>
<protein>
    <submittedName>
        <fullName evidence="1">Uncharacterized protein</fullName>
    </submittedName>
</protein>
<name>A0A4V1ALP8_9LACO</name>
<evidence type="ECO:0000313" key="2">
    <source>
        <dbReference type="Proteomes" id="UP000294321"/>
    </source>
</evidence>
<organism evidence="1 2">
    <name type="scientific">Acetilactobacillus jinshanensis</name>
    <dbReference type="NCBI Taxonomy" id="1720083"/>
    <lineage>
        <taxon>Bacteria</taxon>
        <taxon>Bacillati</taxon>
        <taxon>Bacillota</taxon>
        <taxon>Bacilli</taxon>
        <taxon>Lactobacillales</taxon>
        <taxon>Lactobacillaceae</taxon>
        <taxon>Acetilactobacillus</taxon>
    </lineage>
</organism>
<reference evidence="2" key="1">
    <citation type="submission" date="2018-12" db="EMBL/GenBank/DDBJ databases">
        <title>A new species of lactobacillus.</title>
        <authorList>
            <person name="Jian Y."/>
            <person name="Xin L."/>
            <person name="Hong Z.J."/>
            <person name="Ming L.Z."/>
            <person name="Hong X.Z."/>
        </authorList>
    </citation>
    <scope>NUCLEOTIDE SEQUENCE [LARGE SCALE GENOMIC DNA]</scope>
    <source>
        <strain evidence="2">HSLZ-75</strain>
    </source>
</reference>
<sequence>MDSKRMNKIRAKKQAYPKFQLKMEDYQLKLNHAANMGDMKNVGKYTMLINKIWDKHYKEWHL</sequence>
<dbReference type="EMBL" id="CP034726">
    <property type="protein sequence ID" value="QBP18349.1"/>
    <property type="molecule type" value="Genomic_DNA"/>
</dbReference>